<dbReference type="EMBL" id="KI394940">
    <property type="protein sequence ID" value="ERN00157.1"/>
    <property type="molecule type" value="Genomic_DNA"/>
</dbReference>
<keyword evidence="3" id="KW-1185">Reference proteome</keyword>
<dbReference type="Proteomes" id="UP000017836">
    <property type="component" value="Unassembled WGS sequence"/>
</dbReference>
<dbReference type="HOGENOM" id="CLU_2612965_0_0_1"/>
<organism evidence="2 3">
    <name type="scientific">Amborella trichopoda</name>
    <dbReference type="NCBI Taxonomy" id="13333"/>
    <lineage>
        <taxon>Eukaryota</taxon>
        <taxon>Viridiplantae</taxon>
        <taxon>Streptophyta</taxon>
        <taxon>Embryophyta</taxon>
        <taxon>Tracheophyta</taxon>
        <taxon>Spermatophyta</taxon>
        <taxon>Magnoliopsida</taxon>
        <taxon>Amborellales</taxon>
        <taxon>Amborellaceae</taxon>
        <taxon>Amborella</taxon>
    </lineage>
</organism>
<protein>
    <submittedName>
        <fullName evidence="2">Uncharacterized protein</fullName>
    </submittedName>
</protein>
<keyword evidence="1" id="KW-1133">Transmembrane helix</keyword>
<dbReference type="AlphaFoldDB" id="W1NST1"/>
<keyword evidence="1" id="KW-0812">Transmembrane</keyword>
<name>W1NST1_AMBTC</name>
<evidence type="ECO:0000256" key="1">
    <source>
        <dbReference type="SAM" id="Phobius"/>
    </source>
</evidence>
<gene>
    <name evidence="2" type="ORF">AMTR_s00111p00045510</name>
</gene>
<feature type="transmembrane region" description="Helical" evidence="1">
    <location>
        <begin position="7"/>
        <end position="26"/>
    </location>
</feature>
<proteinExistence type="predicted"/>
<reference evidence="3" key="1">
    <citation type="journal article" date="2013" name="Science">
        <title>The Amborella genome and the evolution of flowering plants.</title>
        <authorList>
            <consortium name="Amborella Genome Project"/>
        </authorList>
    </citation>
    <scope>NUCLEOTIDE SEQUENCE [LARGE SCALE GENOMIC DNA]</scope>
</reference>
<accession>W1NST1</accession>
<sequence>MPIVCIVFWYTMGIYVCYDVWLRLTWPRLGLISTIDHPKQSVNPYSVYRVSCISGICSFPVSFVHLVGEQRRGFTSEKR</sequence>
<evidence type="ECO:0000313" key="3">
    <source>
        <dbReference type="Proteomes" id="UP000017836"/>
    </source>
</evidence>
<keyword evidence="1" id="KW-0472">Membrane</keyword>
<feature type="non-terminal residue" evidence="2">
    <location>
        <position position="79"/>
    </location>
</feature>
<dbReference type="Gramene" id="ERN00157">
    <property type="protein sequence ID" value="ERN00157"/>
    <property type="gene ID" value="AMTR_s00111p00045510"/>
</dbReference>
<evidence type="ECO:0000313" key="2">
    <source>
        <dbReference type="EMBL" id="ERN00157.1"/>
    </source>
</evidence>
<feature type="transmembrane region" description="Helical" evidence="1">
    <location>
        <begin position="46"/>
        <end position="68"/>
    </location>
</feature>